<keyword evidence="7" id="KW-0005">Acetoin biosynthesis</keyword>
<dbReference type="AlphaFoldDB" id="A0A6A6Y005"/>
<comment type="pathway">
    <text evidence="2">Polyol metabolism; (R,R)-butane-2,3-diol biosynthesis; (R,R)-butane-2,3-diol from pyruvate: step 2/3.</text>
</comment>
<gene>
    <name evidence="9 11" type="ORF">BDZ99DRAFT_577108</name>
</gene>
<dbReference type="Pfam" id="PF03306">
    <property type="entry name" value="AAL_decarboxy"/>
    <property type="match status" value="1"/>
</dbReference>
<evidence type="ECO:0000256" key="6">
    <source>
        <dbReference type="ARBA" id="ARBA00022793"/>
    </source>
</evidence>
<dbReference type="GO" id="GO:0047605">
    <property type="term" value="F:acetolactate decarboxylase activity"/>
    <property type="evidence" value="ECO:0007669"/>
    <property type="project" value="UniProtKB-EC"/>
</dbReference>
<keyword evidence="6" id="KW-0210">Decarboxylase</keyword>
<dbReference type="InterPro" id="IPR005128">
    <property type="entry name" value="Acetolactate_a_deCO2ase"/>
</dbReference>
<proteinExistence type="inferred from homology"/>
<evidence type="ECO:0000256" key="2">
    <source>
        <dbReference type="ARBA" id="ARBA00005170"/>
    </source>
</evidence>
<evidence type="ECO:0000256" key="4">
    <source>
        <dbReference type="ARBA" id="ARBA00013204"/>
    </source>
</evidence>
<dbReference type="Gene3D" id="3.30.1330.80">
    <property type="entry name" value="Hypothetical protein, similar to alpha- acetolactate decarboxylase, domain 2"/>
    <property type="match status" value="1"/>
</dbReference>
<dbReference type="PANTHER" id="PTHR35524:SF1">
    <property type="entry name" value="ALPHA-ACETOLACTATE DECARBOXYLASE"/>
    <property type="match status" value="1"/>
</dbReference>
<dbReference type="GeneID" id="54469547"/>
<reference evidence="11" key="2">
    <citation type="submission" date="2020-04" db="EMBL/GenBank/DDBJ databases">
        <authorList>
            <consortium name="NCBI Genome Project"/>
        </authorList>
    </citation>
    <scope>NUCLEOTIDE SEQUENCE</scope>
    <source>
        <strain evidence="11">CBS 304.34</strain>
    </source>
</reference>
<comment type="similarity">
    <text evidence="3">Belongs to the alpha-acetolactate decarboxylase family.</text>
</comment>
<protein>
    <recommendedName>
        <fullName evidence="5">Alpha-acetolactate decarboxylase</fullName>
        <ecNumber evidence="4">4.1.1.5</ecNumber>
    </recommendedName>
</protein>
<evidence type="ECO:0000256" key="5">
    <source>
        <dbReference type="ARBA" id="ARBA00020164"/>
    </source>
</evidence>
<dbReference type="EC" id="4.1.1.5" evidence="4"/>
<evidence type="ECO:0000313" key="11">
    <source>
        <dbReference type="RefSeq" id="XP_033569105.1"/>
    </source>
</evidence>
<reference evidence="9 11" key="1">
    <citation type="journal article" date="2020" name="Stud. Mycol.">
        <title>101 Dothideomycetes genomes: a test case for predicting lifestyles and emergence of pathogens.</title>
        <authorList>
            <person name="Haridas S."/>
            <person name="Albert R."/>
            <person name="Binder M."/>
            <person name="Bloem J."/>
            <person name="Labutti K."/>
            <person name="Salamov A."/>
            <person name="Andreopoulos B."/>
            <person name="Baker S."/>
            <person name="Barry K."/>
            <person name="Bills G."/>
            <person name="Bluhm B."/>
            <person name="Cannon C."/>
            <person name="Castanera R."/>
            <person name="Culley D."/>
            <person name="Daum C."/>
            <person name="Ezra D."/>
            <person name="Gonzalez J."/>
            <person name="Henrissat B."/>
            <person name="Kuo A."/>
            <person name="Liang C."/>
            <person name="Lipzen A."/>
            <person name="Lutzoni F."/>
            <person name="Magnuson J."/>
            <person name="Mondo S."/>
            <person name="Nolan M."/>
            <person name="Ohm R."/>
            <person name="Pangilinan J."/>
            <person name="Park H.-J."/>
            <person name="Ramirez L."/>
            <person name="Alfaro M."/>
            <person name="Sun H."/>
            <person name="Tritt A."/>
            <person name="Yoshinaga Y."/>
            <person name="Zwiers L.-H."/>
            <person name="Turgeon B."/>
            <person name="Goodwin S."/>
            <person name="Spatafora J."/>
            <person name="Crous P."/>
            <person name="Grigoriev I."/>
        </authorList>
    </citation>
    <scope>NUCLEOTIDE SEQUENCE</scope>
    <source>
        <strain evidence="9 11">CBS 304.34</strain>
    </source>
</reference>
<sequence length="185" mass="19837">MPSCCETLLSAISGASKGPKKVTHIPNDIFQFSLSTNIGRLASPAGPTPANLSEYGNFGVGVLANGLPLVFIDTVAHSFDSANAVTRVPADAAMQMTTFVPEHASQTGFRKARADGFWLPEWAAGISVAGVHCYYFSDHEEGERVGGRVLEFEARDGKSLLLDWAVTGRFHLGMPKGAEWEALRL</sequence>
<evidence type="ECO:0000313" key="10">
    <source>
        <dbReference type="Proteomes" id="UP000504636"/>
    </source>
</evidence>
<dbReference type="OrthoDB" id="509395at2759"/>
<evidence type="ECO:0000256" key="3">
    <source>
        <dbReference type="ARBA" id="ARBA00007106"/>
    </source>
</evidence>
<dbReference type="PANTHER" id="PTHR35524">
    <property type="entry name" value="ALPHA-ACETOLACTATE DECARBOXYLASE"/>
    <property type="match status" value="1"/>
</dbReference>
<dbReference type="UniPathway" id="UPA00626">
    <property type="reaction ID" value="UER00678"/>
</dbReference>
<organism evidence="9">
    <name type="scientific">Mytilinidion resinicola</name>
    <dbReference type="NCBI Taxonomy" id="574789"/>
    <lineage>
        <taxon>Eukaryota</taxon>
        <taxon>Fungi</taxon>
        <taxon>Dikarya</taxon>
        <taxon>Ascomycota</taxon>
        <taxon>Pezizomycotina</taxon>
        <taxon>Dothideomycetes</taxon>
        <taxon>Pleosporomycetidae</taxon>
        <taxon>Mytilinidiales</taxon>
        <taxon>Mytilinidiaceae</taxon>
        <taxon>Mytilinidion</taxon>
    </lineage>
</organism>
<dbReference type="SUPFAM" id="SSF117856">
    <property type="entry name" value="AF0104/ALDC/Ptd012-like"/>
    <property type="match status" value="1"/>
</dbReference>
<name>A0A6A6Y005_9PEZI</name>
<dbReference type="GO" id="GO:0045151">
    <property type="term" value="P:acetoin biosynthetic process"/>
    <property type="evidence" value="ECO:0007669"/>
    <property type="project" value="UniProtKB-KW"/>
</dbReference>
<reference evidence="11" key="3">
    <citation type="submission" date="2025-04" db="UniProtKB">
        <authorList>
            <consortium name="RefSeq"/>
        </authorList>
    </citation>
    <scope>IDENTIFICATION</scope>
    <source>
        <strain evidence="11">CBS 304.34</strain>
    </source>
</reference>
<evidence type="ECO:0000256" key="8">
    <source>
        <dbReference type="ARBA" id="ARBA00023239"/>
    </source>
</evidence>
<keyword evidence="10" id="KW-1185">Reference proteome</keyword>
<evidence type="ECO:0000313" key="9">
    <source>
        <dbReference type="EMBL" id="KAF2802141.1"/>
    </source>
</evidence>
<dbReference type="RefSeq" id="XP_033569105.1">
    <property type="nucleotide sequence ID" value="XM_033728654.1"/>
</dbReference>
<keyword evidence="8" id="KW-0456">Lyase</keyword>
<comment type="catalytic activity">
    <reaction evidence="1">
        <text>(2S)-2-acetolactate + H(+) = (R)-acetoin + CO2</text>
        <dbReference type="Rhea" id="RHEA:21580"/>
        <dbReference type="ChEBI" id="CHEBI:15378"/>
        <dbReference type="ChEBI" id="CHEBI:15686"/>
        <dbReference type="ChEBI" id="CHEBI:16526"/>
        <dbReference type="ChEBI" id="CHEBI:58476"/>
        <dbReference type="EC" id="4.1.1.5"/>
    </reaction>
</comment>
<dbReference type="EMBL" id="MU003725">
    <property type="protein sequence ID" value="KAF2802141.1"/>
    <property type="molecule type" value="Genomic_DNA"/>
</dbReference>
<evidence type="ECO:0000256" key="1">
    <source>
        <dbReference type="ARBA" id="ARBA00001784"/>
    </source>
</evidence>
<evidence type="ECO:0000256" key="7">
    <source>
        <dbReference type="ARBA" id="ARBA00023061"/>
    </source>
</evidence>
<dbReference type="Proteomes" id="UP000504636">
    <property type="component" value="Unplaced"/>
</dbReference>
<accession>A0A6A6Y005</accession>